<dbReference type="InterPro" id="IPR051932">
    <property type="entry name" value="Bact_StressResp_Reg"/>
</dbReference>
<proteinExistence type="predicted"/>
<dbReference type="PANTHER" id="PTHR33745:SF3">
    <property type="entry name" value="RSBT CO-ANTAGONIST PROTEIN RSBRC"/>
    <property type="match status" value="1"/>
</dbReference>
<dbReference type="EMBL" id="JBHRZT010000052">
    <property type="protein sequence ID" value="MFC3884136.1"/>
    <property type="molecule type" value="Genomic_DNA"/>
</dbReference>
<evidence type="ECO:0000313" key="3">
    <source>
        <dbReference type="EMBL" id="MFC3884136.1"/>
    </source>
</evidence>
<dbReference type="Proteomes" id="UP001595752">
    <property type="component" value="Unassembled WGS sequence"/>
</dbReference>
<dbReference type="RefSeq" id="WP_377915304.1">
    <property type="nucleotide sequence ID" value="NZ_JBHRZT010000052.1"/>
</dbReference>
<dbReference type="Gene3D" id="3.30.750.24">
    <property type="entry name" value="STAS domain"/>
    <property type="match status" value="1"/>
</dbReference>
<dbReference type="SUPFAM" id="SSF52091">
    <property type="entry name" value="SpoIIaa-like"/>
    <property type="match status" value="1"/>
</dbReference>
<comment type="caution">
    <text evidence="3">The sequence shown here is derived from an EMBL/GenBank/DDBJ whole genome shotgun (WGS) entry which is preliminary data.</text>
</comment>
<dbReference type="PANTHER" id="PTHR33745">
    <property type="entry name" value="RSBT ANTAGONIST PROTEIN RSBS-RELATED"/>
    <property type="match status" value="1"/>
</dbReference>
<evidence type="ECO:0000259" key="2">
    <source>
        <dbReference type="PROSITE" id="PS50801"/>
    </source>
</evidence>
<organism evidence="3 4">
    <name type="scientific">Bacillus songklensis</name>
    <dbReference type="NCBI Taxonomy" id="1069116"/>
    <lineage>
        <taxon>Bacteria</taxon>
        <taxon>Bacillati</taxon>
        <taxon>Bacillota</taxon>
        <taxon>Bacilli</taxon>
        <taxon>Bacillales</taxon>
        <taxon>Bacillaceae</taxon>
        <taxon>Bacillus</taxon>
    </lineage>
</organism>
<dbReference type="InterPro" id="IPR036513">
    <property type="entry name" value="STAS_dom_sf"/>
</dbReference>
<dbReference type="InterPro" id="IPR002645">
    <property type="entry name" value="STAS_dom"/>
</dbReference>
<reference evidence="4" key="1">
    <citation type="journal article" date="2019" name="Int. J. Syst. Evol. Microbiol.">
        <title>The Global Catalogue of Microorganisms (GCM) 10K type strain sequencing project: providing services to taxonomists for standard genome sequencing and annotation.</title>
        <authorList>
            <consortium name="The Broad Institute Genomics Platform"/>
            <consortium name="The Broad Institute Genome Sequencing Center for Infectious Disease"/>
            <person name="Wu L."/>
            <person name="Ma J."/>
        </authorList>
    </citation>
    <scope>NUCLEOTIDE SEQUENCE [LARGE SCALE GENOMIC DNA]</scope>
    <source>
        <strain evidence="4">CCUG 61889</strain>
    </source>
</reference>
<accession>A0ABV8B4I9</accession>
<feature type="domain" description="STAS" evidence="2">
    <location>
        <begin position="31"/>
        <end position="142"/>
    </location>
</feature>
<gene>
    <name evidence="3" type="ORF">ACFOU2_11795</name>
</gene>
<evidence type="ECO:0000313" key="4">
    <source>
        <dbReference type="Proteomes" id="UP001595752"/>
    </source>
</evidence>
<dbReference type="PROSITE" id="PS50801">
    <property type="entry name" value="STAS"/>
    <property type="match status" value="1"/>
</dbReference>
<dbReference type="Pfam" id="PF01740">
    <property type="entry name" value="STAS"/>
    <property type="match status" value="1"/>
</dbReference>
<name>A0ABV8B4I9_9BACI</name>
<protein>
    <submittedName>
        <fullName evidence="3">STAS domain-containing protein</fullName>
    </submittedName>
</protein>
<sequence>MTNIQRLHDFLISHANEELLTSHKEMILELSTPIIPVTSKVGILPLVGDIDTYRARIIRETTLTRSNKLKLEYLIIDLSGVPYMDTMVANELFQINKALSLLGISTVITGISPTIAQTTIQLGLDFRNISTYSSLQQALPIIMG</sequence>
<keyword evidence="4" id="KW-1185">Reference proteome</keyword>
<dbReference type="CDD" id="cd07041">
    <property type="entry name" value="STAS_RsbR_RsbS_like"/>
    <property type="match status" value="1"/>
</dbReference>
<evidence type="ECO:0000256" key="1">
    <source>
        <dbReference type="ARBA" id="ARBA00022553"/>
    </source>
</evidence>
<keyword evidence="1" id="KW-0597">Phosphoprotein</keyword>